<organism evidence="2 3">
    <name type="scientific">Glutamicibacter arilaitensis</name>
    <dbReference type="NCBI Taxonomy" id="256701"/>
    <lineage>
        <taxon>Bacteria</taxon>
        <taxon>Bacillati</taxon>
        <taxon>Actinomycetota</taxon>
        <taxon>Actinomycetes</taxon>
        <taxon>Micrococcales</taxon>
        <taxon>Micrococcaceae</taxon>
        <taxon>Glutamicibacter</taxon>
    </lineage>
</organism>
<evidence type="ECO:0000259" key="1">
    <source>
        <dbReference type="Pfam" id="PF09348"/>
    </source>
</evidence>
<name>A0A2N7S357_9MICC</name>
<dbReference type="PANTHER" id="PTHR34202:SF1">
    <property type="entry name" value="UPF0548 PROTEIN"/>
    <property type="match status" value="1"/>
</dbReference>
<dbReference type="PANTHER" id="PTHR34202">
    <property type="entry name" value="UPF0548 PROTEIN"/>
    <property type="match status" value="1"/>
</dbReference>
<evidence type="ECO:0000313" key="2">
    <source>
        <dbReference type="EMBL" id="PMQ20592.1"/>
    </source>
</evidence>
<accession>A0A2N7S357</accession>
<dbReference type="InterPro" id="IPR018960">
    <property type="entry name" value="DUF1990"/>
</dbReference>
<protein>
    <submittedName>
        <fullName evidence="2">DUF1990 domain-containing protein</fullName>
    </submittedName>
</protein>
<gene>
    <name evidence="2" type="ORF">CIK84_03010</name>
</gene>
<comment type="caution">
    <text evidence="2">The sequence shown here is derived from an EMBL/GenBank/DDBJ whole genome shotgun (WGS) entry which is preliminary data.</text>
</comment>
<evidence type="ECO:0000313" key="3">
    <source>
        <dbReference type="Proteomes" id="UP000235739"/>
    </source>
</evidence>
<reference evidence="2 3" key="1">
    <citation type="journal article" date="2017" name="Elife">
        <title>Extensive horizontal gene transfer in cheese-associated bacteria.</title>
        <authorList>
            <person name="Bonham K.S."/>
            <person name="Wolfe B.E."/>
            <person name="Dutton R.J."/>
        </authorList>
    </citation>
    <scope>NUCLEOTIDE SEQUENCE [LARGE SCALE GENOMIC DNA]</scope>
    <source>
        <strain evidence="2 3">JB182</strain>
    </source>
</reference>
<dbReference type="EMBL" id="PNQX01000001">
    <property type="protein sequence ID" value="PMQ20592.1"/>
    <property type="molecule type" value="Genomic_DNA"/>
</dbReference>
<dbReference type="RefSeq" id="WP_102597463.1">
    <property type="nucleotide sequence ID" value="NZ_JBQDJG010000004.1"/>
</dbReference>
<dbReference type="Proteomes" id="UP000235739">
    <property type="component" value="Unassembled WGS sequence"/>
</dbReference>
<proteinExistence type="predicted"/>
<feature type="domain" description="DUF1990" evidence="1">
    <location>
        <begin position="17"/>
        <end position="156"/>
    </location>
</feature>
<dbReference type="Pfam" id="PF09348">
    <property type="entry name" value="DUF1990"/>
    <property type="match status" value="1"/>
</dbReference>
<dbReference type="AlphaFoldDB" id="A0A2N7S357"/>
<sequence>MTVEALLMRSWRPLASSCRPWERRVLLGASAQLWNEASAALLNWEVKTRSGFKIDPQVPAVAGQQPVITIGAGLLRVVEPVEVMEVAEEEHWVGFSYRTLPGHPVQGVEAFILERVGQQVFLRVRSVTEPSDVPSWRRVFWLLIAAQWVTRWRYLRALKP</sequence>